<dbReference type="RefSeq" id="WP_345431987.1">
    <property type="nucleotide sequence ID" value="NZ_BAABHK010000004.1"/>
</dbReference>
<feature type="coiled-coil region" evidence="1">
    <location>
        <begin position="12"/>
        <end position="50"/>
    </location>
</feature>
<proteinExistence type="predicted"/>
<keyword evidence="1" id="KW-0175">Coiled coil</keyword>
<name>A0ABP8UCQ2_9ACTN</name>
<keyword evidence="4" id="KW-1185">Reference proteome</keyword>
<sequence length="104" mass="11236">MSESTYTIPALRDQAERMRARAADIRRAAKENAETELAAVRDRVNEVLQRAEYDAEQCDLAAAELDAIAEAKLATRPQPVAGQSPTAPDPYRPGTPAQDGGDRG</sequence>
<evidence type="ECO:0000256" key="2">
    <source>
        <dbReference type="SAM" id="MobiDB-lite"/>
    </source>
</evidence>
<feature type="region of interest" description="Disordered" evidence="2">
    <location>
        <begin position="74"/>
        <end position="104"/>
    </location>
</feature>
<evidence type="ECO:0000256" key="1">
    <source>
        <dbReference type="SAM" id="Coils"/>
    </source>
</evidence>
<reference evidence="4" key="1">
    <citation type="journal article" date="2019" name="Int. J. Syst. Evol. Microbiol.">
        <title>The Global Catalogue of Microorganisms (GCM) 10K type strain sequencing project: providing services to taxonomists for standard genome sequencing and annotation.</title>
        <authorList>
            <consortium name="The Broad Institute Genomics Platform"/>
            <consortium name="The Broad Institute Genome Sequencing Center for Infectious Disease"/>
            <person name="Wu L."/>
            <person name="Ma J."/>
        </authorList>
    </citation>
    <scope>NUCLEOTIDE SEQUENCE [LARGE SCALE GENOMIC DNA]</scope>
    <source>
        <strain evidence="4">JCM 17939</strain>
    </source>
</reference>
<accession>A0ABP8UCQ2</accession>
<organism evidence="3 4">
    <name type="scientific">Actinoallomurus vinaceus</name>
    <dbReference type="NCBI Taxonomy" id="1080074"/>
    <lineage>
        <taxon>Bacteria</taxon>
        <taxon>Bacillati</taxon>
        <taxon>Actinomycetota</taxon>
        <taxon>Actinomycetes</taxon>
        <taxon>Streptosporangiales</taxon>
        <taxon>Thermomonosporaceae</taxon>
        <taxon>Actinoallomurus</taxon>
    </lineage>
</organism>
<protein>
    <submittedName>
        <fullName evidence="3">Uncharacterized protein</fullName>
    </submittedName>
</protein>
<evidence type="ECO:0000313" key="4">
    <source>
        <dbReference type="Proteomes" id="UP001501442"/>
    </source>
</evidence>
<evidence type="ECO:0000313" key="3">
    <source>
        <dbReference type="EMBL" id="GAA4626703.1"/>
    </source>
</evidence>
<comment type="caution">
    <text evidence="3">The sequence shown here is derived from an EMBL/GenBank/DDBJ whole genome shotgun (WGS) entry which is preliminary data.</text>
</comment>
<gene>
    <name evidence="3" type="ORF">GCM10023196_036020</name>
</gene>
<dbReference type="EMBL" id="BAABHK010000004">
    <property type="protein sequence ID" value="GAA4626703.1"/>
    <property type="molecule type" value="Genomic_DNA"/>
</dbReference>
<dbReference type="Proteomes" id="UP001501442">
    <property type="component" value="Unassembled WGS sequence"/>
</dbReference>